<dbReference type="InterPro" id="IPR005135">
    <property type="entry name" value="Endo/exonuclease/phosphatase"/>
</dbReference>
<feature type="region of interest" description="Disordered" evidence="1">
    <location>
        <begin position="13"/>
        <end position="35"/>
    </location>
</feature>
<evidence type="ECO:0000259" key="2">
    <source>
        <dbReference type="Pfam" id="PF03372"/>
    </source>
</evidence>
<feature type="compositionally biased region" description="Basic residues" evidence="1">
    <location>
        <begin position="16"/>
        <end position="35"/>
    </location>
</feature>
<dbReference type="Proteomes" id="UP000762676">
    <property type="component" value="Unassembled WGS sequence"/>
</dbReference>
<accession>A0AAV4JYS9</accession>
<organism evidence="3 4">
    <name type="scientific">Elysia marginata</name>
    <dbReference type="NCBI Taxonomy" id="1093978"/>
    <lineage>
        <taxon>Eukaryota</taxon>
        <taxon>Metazoa</taxon>
        <taxon>Spiralia</taxon>
        <taxon>Lophotrochozoa</taxon>
        <taxon>Mollusca</taxon>
        <taxon>Gastropoda</taxon>
        <taxon>Heterobranchia</taxon>
        <taxon>Euthyneura</taxon>
        <taxon>Panpulmonata</taxon>
        <taxon>Sacoglossa</taxon>
        <taxon>Placobranchoidea</taxon>
        <taxon>Plakobranchidae</taxon>
        <taxon>Elysia</taxon>
    </lineage>
</organism>
<protein>
    <recommendedName>
        <fullName evidence="2">Endonuclease/exonuclease/phosphatase domain-containing protein</fullName>
    </recommendedName>
</protein>
<reference evidence="3 4" key="1">
    <citation type="journal article" date="2021" name="Elife">
        <title>Chloroplast acquisition without the gene transfer in kleptoplastic sea slugs, Plakobranchus ocellatus.</title>
        <authorList>
            <person name="Maeda T."/>
            <person name="Takahashi S."/>
            <person name="Yoshida T."/>
            <person name="Shimamura S."/>
            <person name="Takaki Y."/>
            <person name="Nagai Y."/>
            <person name="Toyoda A."/>
            <person name="Suzuki Y."/>
            <person name="Arimoto A."/>
            <person name="Ishii H."/>
            <person name="Satoh N."/>
            <person name="Nishiyama T."/>
            <person name="Hasebe M."/>
            <person name="Maruyama T."/>
            <person name="Minagawa J."/>
            <person name="Obokata J."/>
            <person name="Shigenobu S."/>
        </authorList>
    </citation>
    <scope>NUCLEOTIDE SEQUENCE [LARGE SCALE GENOMIC DNA]</scope>
</reference>
<dbReference type="Pfam" id="PF03372">
    <property type="entry name" value="Exo_endo_phos"/>
    <property type="match status" value="1"/>
</dbReference>
<dbReference type="InterPro" id="IPR036691">
    <property type="entry name" value="Endo/exonu/phosph_ase_sf"/>
</dbReference>
<evidence type="ECO:0000313" key="4">
    <source>
        <dbReference type="Proteomes" id="UP000762676"/>
    </source>
</evidence>
<dbReference type="PANTHER" id="PTHR47510">
    <property type="entry name" value="REVERSE TRANSCRIPTASE DOMAIN-CONTAINING PROTEIN"/>
    <property type="match status" value="1"/>
</dbReference>
<gene>
    <name evidence="3" type="ORF">ElyMa_001732500</name>
</gene>
<dbReference type="SUPFAM" id="SSF56219">
    <property type="entry name" value="DNase I-like"/>
    <property type="match status" value="1"/>
</dbReference>
<dbReference type="PANTHER" id="PTHR47510:SF3">
    <property type="entry name" value="ENDO_EXONUCLEASE_PHOSPHATASE DOMAIN-CONTAINING PROTEIN"/>
    <property type="match status" value="1"/>
</dbReference>
<sequence length="627" mass="72724">MIVPNINIDFDDTKSKTKKKKKRGSRGGIRNRLRRRGARLPMPSITLTNAQSLVNKMDHLQALVKYYGDYRRCNIICVTETWFSEEKLHNPDIDGYTSIRLDRSKKKTSKEKGGGLLMYVNKDWATNITVRETANTPHYEILHVSFRPHYLPREFTQVSVILVYVPGPNNNAAADRIADCYNSALTRSTDQPVILLGNFNTCDITKHLPQLQQCITKPTHNKGKVLDKFFVNIMDSYTDRYSAPLGKSDQCVVHLLPKYRQLVKREGPKTRIIRKWDHDTAETMRGCFEGTNWNIFFENEDDLDTITDSITSYICFCEENIIQTKRIKVYANSKPWVNRELKTILLEKRKAFLEGDKQKQHELEKEFKWKNKQSRRQCKDKVEKKLTEGQGRAAWDGLNTMMGKNTKKQELKCDDPLTFANDLNVFYSRFDSTDFSREIDDVCKPLLTIPNNIRVTECDVKKVFSKLKPRKACGPNGPWVNRELNTILLEKRKAFLEGDKQKQHELEKEFKWKNKQSRRQYKDKVEKKLTEGQGRAAWDGLNTMMGKNTKKQELKCDDPLTFANDLNVFYSRFDSTDFSREIDDVCKPLLTIPNNTRVTECDVKKVFSKLKPRKACGPNGVGGKVLR</sequence>
<proteinExistence type="predicted"/>
<comment type="caution">
    <text evidence="3">The sequence shown here is derived from an EMBL/GenBank/DDBJ whole genome shotgun (WGS) entry which is preliminary data.</text>
</comment>
<name>A0AAV4JYS9_9GAST</name>
<dbReference type="Gene3D" id="3.60.10.10">
    <property type="entry name" value="Endonuclease/exonuclease/phosphatase"/>
    <property type="match status" value="1"/>
</dbReference>
<keyword evidence="4" id="KW-1185">Reference proteome</keyword>
<dbReference type="EMBL" id="BMAT01003508">
    <property type="protein sequence ID" value="GFS26870.1"/>
    <property type="molecule type" value="Genomic_DNA"/>
</dbReference>
<dbReference type="GO" id="GO:0003824">
    <property type="term" value="F:catalytic activity"/>
    <property type="evidence" value="ECO:0007669"/>
    <property type="project" value="InterPro"/>
</dbReference>
<dbReference type="AlphaFoldDB" id="A0AAV4JYS9"/>
<evidence type="ECO:0000256" key="1">
    <source>
        <dbReference type="SAM" id="MobiDB-lite"/>
    </source>
</evidence>
<feature type="domain" description="Endonuclease/exonuclease/phosphatase" evidence="2">
    <location>
        <begin position="49"/>
        <end position="232"/>
    </location>
</feature>
<evidence type="ECO:0000313" key="3">
    <source>
        <dbReference type="EMBL" id="GFS26870.1"/>
    </source>
</evidence>